<sequence>MASDSAVRLKESWAAMPAEFFEPLTFGELEKYDRFICLPSPGDNHGHGGFRGTEYVFVKTEQIVTEVTPGLSYGIPHGRARNFFRGVPSDFPHSMFVIRIL</sequence>
<comment type="caution">
    <text evidence="1">The sequence shown here is derived from an EMBL/GenBank/DDBJ whole genome shotgun (WGS) entry which is preliminary data.</text>
</comment>
<organism evidence="1 2">
    <name type="scientific">candidate division WWE3 bacterium CSP1-7</name>
    <dbReference type="NCBI Taxonomy" id="1576480"/>
    <lineage>
        <taxon>Bacteria</taxon>
        <taxon>Katanobacteria</taxon>
    </lineage>
</organism>
<name>A0A0T5ZX98_UNCKA</name>
<dbReference type="EMBL" id="LDXK01000003">
    <property type="protein sequence ID" value="KRT67427.1"/>
    <property type="molecule type" value="Genomic_DNA"/>
</dbReference>
<dbReference type="Proteomes" id="UP000051297">
    <property type="component" value="Unassembled WGS sequence"/>
</dbReference>
<proteinExistence type="predicted"/>
<gene>
    <name evidence="1" type="ORF">XU08_C0003G0103</name>
</gene>
<dbReference type="STRING" id="1576480.XU08_C0003G0103"/>
<reference evidence="1 2" key="1">
    <citation type="submission" date="2015-05" db="EMBL/GenBank/DDBJ databases">
        <title>Critical biogeochemical functions in the subsurface are associated with bacteria from new phyla and little studied lineages.</title>
        <authorList>
            <person name="Hug L.A."/>
            <person name="Thomas B.C."/>
            <person name="Sharon I."/>
            <person name="Brown C.T."/>
            <person name="Sharma R."/>
            <person name="Hettich R.L."/>
            <person name="Wilkins M.J."/>
            <person name="Williams K.H."/>
            <person name="Singh A."/>
            <person name="Banfield J.F."/>
        </authorList>
    </citation>
    <scope>NUCLEOTIDE SEQUENCE [LARGE SCALE GENOMIC DNA]</scope>
    <source>
        <strain evidence="1">CSP1-7</strain>
    </source>
</reference>
<protein>
    <submittedName>
        <fullName evidence="1">Uncharacterized protein</fullName>
    </submittedName>
</protein>
<accession>A0A0T5ZX98</accession>
<evidence type="ECO:0000313" key="1">
    <source>
        <dbReference type="EMBL" id="KRT67427.1"/>
    </source>
</evidence>
<evidence type="ECO:0000313" key="2">
    <source>
        <dbReference type="Proteomes" id="UP000051297"/>
    </source>
</evidence>
<dbReference type="AlphaFoldDB" id="A0A0T5ZX98"/>